<evidence type="ECO:0000259" key="12">
    <source>
        <dbReference type="PROSITE" id="PS50885"/>
    </source>
</evidence>
<comment type="catalytic activity">
    <reaction evidence="1">
        <text>ATP + protein L-histidine = ADP + protein N-phospho-L-histidine.</text>
        <dbReference type="EC" id="2.7.13.3"/>
    </reaction>
</comment>
<accession>A0ABV4MKJ1</accession>
<dbReference type="Proteomes" id="UP001569151">
    <property type="component" value="Unassembled WGS sequence"/>
</dbReference>
<evidence type="ECO:0000256" key="4">
    <source>
        <dbReference type="ARBA" id="ARBA00022475"/>
    </source>
</evidence>
<evidence type="ECO:0000256" key="6">
    <source>
        <dbReference type="ARBA" id="ARBA00022679"/>
    </source>
</evidence>
<dbReference type="PANTHER" id="PTHR44936">
    <property type="entry name" value="SENSOR PROTEIN CREC"/>
    <property type="match status" value="1"/>
</dbReference>
<evidence type="ECO:0000256" key="8">
    <source>
        <dbReference type="ARBA" id="ARBA00022777"/>
    </source>
</evidence>
<keyword evidence="14" id="KW-1185">Reference proteome</keyword>
<dbReference type="SMART" id="SM00388">
    <property type="entry name" value="HisKA"/>
    <property type="match status" value="1"/>
</dbReference>
<proteinExistence type="predicted"/>
<evidence type="ECO:0000256" key="1">
    <source>
        <dbReference type="ARBA" id="ARBA00000085"/>
    </source>
</evidence>
<dbReference type="Gene3D" id="3.30.565.10">
    <property type="entry name" value="Histidine kinase-like ATPase, C-terminal domain"/>
    <property type="match status" value="1"/>
</dbReference>
<dbReference type="PROSITE" id="PS50885">
    <property type="entry name" value="HAMP"/>
    <property type="match status" value="1"/>
</dbReference>
<protein>
    <recommendedName>
        <fullName evidence="3">histidine kinase</fullName>
        <ecNumber evidence="3">2.7.13.3</ecNumber>
    </recommendedName>
</protein>
<comment type="subcellular location">
    <subcellularLocation>
        <location evidence="2">Cell membrane</location>
        <topology evidence="2">Multi-pass membrane protein</topology>
    </subcellularLocation>
</comment>
<comment type="caution">
    <text evidence="13">The sequence shown here is derived from an EMBL/GenBank/DDBJ whole genome shotgun (WGS) entry which is preliminary data.</text>
</comment>
<dbReference type="SMART" id="SM00387">
    <property type="entry name" value="HATPase_c"/>
    <property type="match status" value="1"/>
</dbReference>
<keyword evidence="7" id="KW-0547">Nucleotide-binding</keyword>
<feature type="domain" description="HAMP" evidence="12">
    <location>
        <begin position="158"/>
        <end position="210"/>
    </location>
</feature>
<dbReference type="GO" id="GO:0005524">
    <property type="term" value="F:ATP binding"/>
    <property type="evidence" value="ECO:0007669"/>
    <property type="project" value="UniProtKB-KW"/>
</dbReference>
<dbReference type="CDD" id="cd00082">
    <property type="entry name" value="HisKA"/>
    <property type="match status" value="1"/>
</dbReference>
<gene>
    <name evidence="13" type="ORF">ACED39_14975</name>
</gene>
<reference evidence="13 14" key="1">
    <citation type="submission" date="2024-06" db="EMBL/GenBank/DDBJ databases">
        <authorList>
            <person name="Steensen K."/>
            <person name="Seneca J."/>
            <person name="Bartlau N."/>
            <person name="Yu A.X."/>
            <person name="Polz M.F."/>
        </authorList>
    </citation>
    <scope>NUCLEOTIDE SEQUENCE [LARGE SCALE GENOMIC DNA]</scope>
    <source>
        <strain evidence="13 14">1F146</strain>
    </source>
</reference>
<keyword evidence="6" id="KW-0808">Transferase</keyword>
<dbReference type="InterPro" id="IPR005467">
    <property type="entry name" value="His_kinase_dom"/>
</dbReference>
<dbReference type="RefSeq" id="WP_371719457.1">
    <property type="nucleotide sequence ID" value="NZ_JBGOOF010000023.1"/>
</dbReference>
<evidence type="ECO:0000256" key="7">
    <source>
        <dbReference type="ARBA" id="ARBA00022741"/>
    </source>
</evidence>
<evidence type="ECO:0000256" key="9">
    <source>
        <dbReference type="ARBA" id="ARBA00022840"/>
    </source>
</evidence>
<evidence type="ECO:0000256" key="2">
    <source>
        <dbReference type="ARBA" id="ARBA00004651"/>
    </source>
</evidence>
<dbReference type="InterPro" id="IPR003594">
    <property type="entry name" value="HATPase_dom"/>
</dbReference>
<name>A0ABV4MKJ1_9VIBR</name>
<dbReference type="InterPro" id="IPR003660">
    <property type="entry name" value="HAMP_dom"/>
</dbReference>
<dbReference type="SUPFAM" id="SSF55874">
    <property type="entry name" value="ATPase domain of HSP90 chaperone/DNA topoisomerase II/histidine kinase"/>
    <property type="match status" value="1"/>
</dbReference>
<evidence type="ECO:0000256" key="10">
    <source>
        <dbReference type="SAM" id="Phobius"/>
    </source>
</evidence>
<dbReference type="EC" id="2.7.13.3" evidence="3"/>
<dbReference type="Pfam" id="PF00672">
    <property type="entry name" value="HAMP"/>
    <property type="match status" value="1"/>
</dbReference>
<dbReference type="SUPFAM" id="SSF158472">
    <property type="entry name" value="HAMP domain-like"/>
    <property type="match status" value="1"/>
</dbReference>
<keyword evidence="5" id="KW-0597">Phosphoprotein</keyword>
<dbReference type="InterPro" id="IPR036097">
    <property type="entry name" value="HisK_dim/P_sf"/>
</dbReference>
<dbReference type="InterPro" id="IPR003661">
    <property type="entry name" value="HisK_dim/P_dom"/>
</dbReference>
<dbReference type="EMBL" id="JBGOOS010000022">
    <property type="protein sequence ID" value="MEZ8210079.1"/>
    <property type="molecule type" value="Genomic_DNA"/>
</dbReference>
<evidence type="ECO:0000256" key="3">
    <source>
        <dbReference type="ARBA" id="ARBA00012438"/>
    </source>
</evidence>
<dbReference type="InterPro" id="IPR004358">
    <property type="entry name" value="Sig_transdc_His_kin-like_C"/>
</dbReference>
<feature type="transmembrane region" description="Helical" evidence="10">
    <location>
        <begin position="139"/>
        <end position="160"/>
    </location>
</feature>
<keyword evidence="4" id="KW-1003">Cell membrane</keyword>
<evidence type="ECO:0000259" key="11">
    <source>
        <dbReference type="PROSITE" id="PS50109"/>
    </source>
</evidence>
<organism evidence="13 14">
    <name type="scientific">Vibrio bivalvicida</name>
    <dbReference type="NCBI Taxonomy" id="1276888"/>
    <lineage>
        <taxon>Bacteria</taxon>
        <taxon>Pseudomonadati</taxon>
        <taxon>Pseudomonadota</taxon>
        <taxon>Gammaproteobacteria</taxon>
        <taxon>Vibrionales</taxon>
        <taxon>Vibrionaceae</taxon>
        <taxon>Vibrio</taxon>
        <taxon>Vibrio oreintalis group</taxon>
    </lineage>
</organism>
<dbReference type="InterPro" id="IPR050980">
    <property type="entry name" value="2C_sensor_his_kinase"/>
</dbReference>
<keyword evidence="10" id="KW-0812">Transmembrane</keyword>
<evidence type="ECO:0000313" key="14">
    <source>
        <dbReference type="Proteomes" id="UP001569151"/>
    </source>
</evidence>
<keyword evidence="10" id="KW-1133">Transmembrane helix</keyword>
<dbReference type="Gene3D" id="6.10.340.10">
    <property type="match status" value="1"/>
</dbReference>
<dbReference type="SMART" id="SM00304">
    <property type="entry name" value="HAMP"/>
    <property type="match status" value="1"/>
</dbReference>
<keyword evidence="10" id="KW-0472">Membrane</keyword>
<feature type="domain" description="Histidine kinase" evidence="11">
    <location>
        <begin position="218"/>
        <end position="427"/>
    </location>
</feature>
<dbReference type="PRINTS" id="PR00344">
    <property type="entry name" value="BCTRLSENSOR"/>
</dbReference>
<dbReference type="Pfam" id="PF02518">
    <property type="entry name" value="HATPase_c"/>
    <property type="match status" value="1"/>
</dbReference>
<evidence type="ECO:0000313" key="13">
    <source>
        <dbReference type="EMBL" id="MEZ8210079.1"/>
    </source>
</evidence>
<dbReference type="SUPFAM" id="SSF47384">
    <property type="entry name" value="Homodimeric domain of signal transducing histidine kinase"/>
    <property type="match status" value="1"/>
</dbReference>
<evidence type="ECO:0000256" key="5">
    <source>
        <dbReference type="ARBA" id="ARBA00022553"/>
    </source>
</evidence>
<keyword evidence="9 13" id="KW-0067">ATP-binding</keyword>
<dbReference type="CDD" id="cd06225">
    <property type="entry name" value="HAMP"/>
    <property type="match status" value="1"/>
</dbReference>
<feature type="transmembrane region" description="Helical" evidence="10">
    <location>
        <begin position="12"/>
        <end position="30"/>
    </location>
</feature>
<dbReference type="PANTHER" id="PTHR44936:SF10">
    <property type="entry name" value="SENSOR PROTEIN RSTB"/>
    <property type="match status" value="1"/>
</dbReference>
<dbReference type="Pfam" id="PF00512">
    <property type="entry name" value="HisKA"/>
    <property type="match status" value="1"/>
</dbReference>
<dbReference type="PROSITE" id="PS50109">
    <property type="entry name" value="HIS_KIN"/>
    <property type="match status" value="1"/>
</dbReference>
<sequence>MRRIYLESSVGLLIWFMVSIFSIDYVIYQLNTDYDNVLQERKGEAFQRLILSIYENQGKENTLDTLERYVETTAEKLIVFKADEVPEEVANYFDSDSKVNVFFDLERSFWFKLAEPDVVFHIMPDSETELRRAIEIDDITSFGFILAGFFVYSLCFIWFLGRRVRLLEDATVKFAKGDFNVRAPLQSGKALGSLNRSFNYMADKISNLITGNRFLTNAVAHDLRTPIFRIQWQAEMLQDQDMSQAQHDKIASIIEDTEEMERMVDELLYFAKMERPETQLNIEQLNLIGFLSEVVQRIPNSRNIKIGVNIEKNVELSADRSLLKRGIVNLLSNALKYAESEVYLTVIESEQQVVIKVEDDGRGVPPEHWPSIFQPFYSVDASRNKESSGFGLGLAIVELIVKRHQGRIEVGQSTLGGAQFTVTFPKL</sequence>
<keyword evidence="8" id="KW-0418">Kinase</keyword>
<dbReference type="InterPro" id="IPR036890">
    <property type="entry name" value="HATPase_C_sf"/>
</dbReference>
<dbReference type="Gene3D" id="1.10.287.130">
    <property type="match status" value="1"/>
</dbReference>